<dbReference type="STRING" id="1073325.SAMN05444483_1017"/>
<evidence type="ECO:0000313" key="2">
    <source>
        <dbReference type="Proteomes" id="UP000183945"/>
    </source>
</evidence>
<dbReference type="Proteomes" id="UP000183945">
    <property type="component" value="Unassembled WGS sequence"/>
</dbReference>
<accession>A0A1M5BFE6</accession>
<dbReference type="AlphaFoldDB" id="A0A1M5BFE6"/>
<dbReference type="RefSeq" id="WP_217653595.1">
    <property type="nucleotide sequence ID" value="NZ_FQVT01000001.1"/>
</dbReference>
<evidence type="ECO:0000313" key="1">
    <source>
        <dbReference type="EMBL" id="SHF41168.1"/>
    </source>
</evidence>
<reference evidence="2" key="1">
    <citation type="submission" date="2016-11" db="EMBL/GenBank/DDBJ databases">
        <authorList>
            <person name="Varghese N."/>
            <person name="Submissions S."/>
        </authorList>
    </citation>
    <scope>NUCLEOTIDE SEQUENCE [LARGE SCALE GENOMIC DNA]</scope>
    <source>
        <strain evidence="2">DSM 24579</strain>
    </source>
</reference>
<protein>
    <submittedName>
        <fullName evidence="1">Uncharacterized protein</fullName>
    </submittedName>
</protein>
<keyword evidence="2" id="KW-1185">Reference proteome</keyword>
<proteinExistence type="predicted"/>
<gene>
    <name evidence="1" type="ORF">SAMN05444483_1017</name>
</gene>
<sequence length="109" mass="12959">MNGLEERVIMKIGTKPNIEFWHRNLDRAKGYFLNGFVNHYPYFILKTTSRRIILIETRGDDRDNPDSERKCRLGNNWESQAGQGFSYFMILDKKEGRRLYAGQSQRINR</sequence>
<organism evidence="1 2">
    <name type="scientific">Salegentibacter echinorum</name>
    <dbReference type="NCBI Taxonomy" id="1073325"/>
    <lineage>
        <taxon>Bacteria</taxon>
        <taxon>Pseudomonadati</taxon>
        <taxon>Bacteroidota</taxon>
        <taxon>Flavobacteriia</taxon>
        <taxon>Flavobacteriales</taxon>
        <taxon>Flavobacteriaceae</taxon>
        <taxon>Salegentibacter</taxon>
    </lineage>
</organism>
<name>A0A1M5BFE6_SALEC</name>
<dbReference type="EMBL" id="FQVT01000001">
    <property type="protein sequence ID" value="SHF41168.1"/>
    <property type="molecule type" value="Genomic_DNA"/>
</dbReference>